<evidence type="ECO:0000313" key="1">
    <source>
        <dbReference type="EMBL" id="MFD2035994.1"/>
    </source>
</evidence>
<sequence>MDKQVQIIDEKKFFRLPFEKGTFCLKEDTLNANSKFRNPYDYYRIEISKVRFRNEILTLSIKLPDEPKKLVYLKVTKEVLLVSCNFDTDQTYLSRYAYFALWSQMLYSGTANFEEYYWPDFFDPNTGRSKYLQIINDRRGFDVYLKSKYPSFYKPGDTMLELQRDLELPKVETNQRDFPKDLSITDKVIGFTLADTILSSYHSNHYPFLVAFHGILSKDRERIKNFTSFILNENDTEGLTLSQSQEELLVICLKMRKLAPVSNADWQNKFLPNDEEIEKGKLLFLLWHHAYKLILSQKHTYFFHTRGLKYVKGKPSRSWLTQCEFMQEIPQLAIKKIDKGEYYQIELLFRINGKLNIPQYPSLAFFIRSKTNWLKKYLLGSYNDYLIVTFFARTHYKMAVLKCHYEGDFGDFMNRLSEQYEIIDS</sequence>
<dbReference type="RefSeq" id="WP_376887020.1">
    <property type="nucleotide sequence ID" value="NZ_JBHUHR010000039.1"/>
</dbReference>
<organism evidence="1 2">
    <name type="scientific">Belliella marina</name>
    <dbReference type="NCBI Taxonomy" id="1644146"/>
    <lineage>
        <taxon>Bacteria</taxon>
        <taxon>Pseudomonadati</taxon>
        <taxon>Bacteroidota</taxon>
        <taxon>Cytophagia</taxon>
        <taxon>Cytophagales</taxon>
        <taxon>Cyclobacteriaceae</taxon>
        <taxon>Belliella</taxon>
    </lineage>
</organism>
<keyword evidence="2" id="KW-1185">Reference proteome</keyword>
<comment type="caution">
    <text evidence="1">The sequence shown here is derived from an EMBL/GenBank/DDBJ whole genome shotgun (WGS) entry which is preliminary data.</text>
</comment>
<name>A0ABW4VMS5_9BACT</name>
<protein>
    <submittedName>
        <fullName evidence="1">Uncharacterized protein</fullName>
    </submittedName>
</protein>
<dbReference type="Proteomes" id="UP001597361">
    <property type="component" value="Unassembled WGS sequence"/>
</dbReference>
<accession>A0ABW4VMS5</accession>
<dbReference type="EMBL" id="JBHUHR010000039">
    <property type="protein sequence ID" value="MFD2035994.1"/>
    <property type="molecule type" value="Genomic_DNA"/>
</dbReference>
<reference evidence="2" key="1">
    <citation type="journal article" date="2019" name="Int. J. Syst. Evol. Microbiol.">
        <title>The Global Catalogue of Microorganisms (GCM) 10K type strain sequencing project: providing services to taxonomists for standard genome sequencing and annotation.</title>
        <authorList>
            <consortium name="The Broad Institute Genomics Platform"/>
            <consortium name="The Broad Institute Genome Sequencing Center for Infectious Disease"/>
            <person name="Wu L."/>
            <person name="Ma J."/>
        </authorList>
    </citation>
    <scope>NUCLEOTIDE SEQUENCE [LARGE SCALE GENOMIC DNA]</scope>
    <source>
        <strain evidence="2">CGMCC 1.15180</strain>
    </source>
</reference>
<proteinExistence type="predicted"/>
<evidence type="ECO:0000313" key="2">
    <source>
        <dbReference type="Proteomes" id="UP001597361"/>
    </source>
</evidence>
<gene>
    <name evidence="1" type="ORF">ACFSKL_14410</name>
</gene>